<accession>A0ABS9JY12</accession>
<dbReference type="RefSeq" id="WP_275707096.1">
    <property type="nucleotide sequence ID" value="NZ_JAKLTN010000001.1"/>
</dbReference>
<sequence>MKEFANFAGVRLLAAVCCAAVALGACKSNDSKPEEGKPAAAAEAKKESGIRNGYACCNLHYSGDWISDSNLAQLPFIAAGTPISVKKIDGYRAYVEIDGKPMRLGHDYGRAEETTEQWVSKIVVLEDPKPKIAKFAPAVRNAIAKGQLMKGMTKEQVITAVGHPQTNENPKLDGPYWRYWWSSFGPYYVYWAKGSVSKIDGHSETVGYMTYKGK</sequence>
<keyword evidence="2" id="KW-1185">Reference proteome</keyword>
<dbReference type="PROSITE" id="PS51257">
    <property type="entry name" value="PROKAR_LIPOPROTEIN"/>
    <property type="match status" value="1"/>
</dbReference>
<evidence type="ECO:0000313" key="2">
    <source>
        <dbReference type="Proteomes" id="UP001165384"/>
    </source>
</evidence>
<reference evidence="1" key="1">
    <citation type="submission" date="2022-01" db="EMBL/GenBank/DDBJ databases">
        <authorList>
            <person name="Jo J.-H."/>
            <person name="Im W.-T."/>
        </authorList>
    </citation>
    <scope>NUCLEOTIDE SEQUENCE</scope>
    <source>
        <strain evidence="1">XY25</strain>
    </source>
</reference>
<evidence type="ECO:0000313" key="1">
    <source>
        <dbReference type="EMBL" id="MCG2575802.1"/>
    </source>
</evidence>
<dbReference type="Proteomes" id="UP001165384">
    <property type="component" value="Unassembled WGS sequence"/>
</dbReference>
<organism evidence="1 2">
    <name type="scientific">Dechloromonas hankyongensis</name>
    <dbReference type="NCBI Taxonomy" id="2908002"/>
    <lineage>
        <taxon>Bacteria</taxon>
        <taxon>Pseudomonadati</taxon>
        <taxon>Pseudomonadota</taxon>
        <taxon>Betaproteobacteria</taxon>
        <taxon>Rhodocyclales</taxon>
        <taxon>Azonexaceae</taxon>
        <taxon>Dechloromonas</taxon>
    </lineage>
</organism>
<dbReference type="EMBL" id="JAKLTN010000001">
    <property type="protein sequence ID" value="MCG2575802.1"/>
    <property type="molecule type" value="Genomic_DNA"/>
</dbReference>
<comment type="caution">
    <text evidence="1">The sequence shown here is derived from an EMBL/GenBank/DDBJ whole genome shotgun (WGS) entry which is preliminary data.</text>
</comment>
<evidence type="ECO:0008006" key="3">
    <source>
        <dbReference type="Google" id="ProtNLM"/>
    </source>
</evidence>
<gene>
    <name evidence="1" type="ORF">LZ012_02195</name>
</gene>
<protein>
    <recommendedName>
        <fullName evidence="3">Outer membrane protein assembly factor BamE</fullName>
    </recommendedName>
</protein>
<name>A0ABS9JY12_9RHOO</name>
<proteinExistence type="predicted"/>